<dbReference type="InterPro" id="IPR008979">
    <property type="entry name" value="Galactose-bd-like_sf"/>
</dbReference>
<dbReference type="Proteomes" id="UP001216189">
    <property type="component" value="Unassembled WGS sequence"/>
</dbReference>
<protein>
    <recommendedName>
        <fullName evidence="8">Beta-mannosidase B</fullName>
        <ecNumber evidence="3">3.2.1.25</ecNumber>
    </recommendedName>
    <alternativeName>
        <fullName evidence="9">Mannanase B</fullName>
    </alternativeName>
</protein>
<proteinExistence type="inferred from homology"/>
<dbReference type="InterPro" id="IPR050887">
    <property type="entry name" value="Beta-mannosidase_GH2"/>
</dbReference>
<evidence type="ECO:0000256" key="7">
    <source>
        <dbReference type="ARBA" id="ARBA00038429"/>
    </source>
</evidence>
<feature type="domain" description="Mannosidase Ig/CBM-like" evidence="12">
    <location>
        <begin position="651"/>
        <end position="732"/>
    </location>
</feature>
<keyword evidence="5 14" id="KW-0378">Hydrolase</keyword>
<dbReference type="Gene3D" id="2.60.120.260">
    <property type="entry name" value="Galactose-binding domain-like"/>
    <property type="match status" value="1"/>
</dbReference>
<evidence type="ECO:0000256" key="5">
    <source>
        <dbReference type="ARBA" id="ARBA00022801"/>
    </source>
</evidence>
<dbReference type="InterPro" id="IPR041447">
    <property type="entry name" value="Mannosidase_ig"/>
</dbReference>
<dbReference type="InterPro" id="IPR054593">
    <property type="entry name" value="Beta-mannosidase-like_N2"/>
</dbReference>
<dbReference type="PROSITE" id="PS51257">
    <property type="entry name" value="PROKAR_LIPOPROTEIN"/>
    <property type="match status" value="1"/>
</dbReference>
<dbReference type="EMBL" id="JARBFT010000008">
    <property type="protein sequence ID" value="MDE1515320.1"/>
    <property type="molecule type" value="Genomic_DNA"/>
</dbReference>
<dbReference type="GO" id="GO:0016787">
    <property type="term" value="F:hydrolase activity"/>
    <property type="evidence" value="ECO:0007669"/>
    <property type="project" value="UniProtKB-KW"/>
</dbReference>
<dbReference type="RefSeq" id="WP_274722951.1">
    <property type="nucleotide sequence ID" value="NZ_JARBFT010000008.1"/>
</dbReference>
<dbReference type="SUPFAM" id="SSF51445">
    <property type="entry name" value="(Trans)glycosidases"/>
    <property type="match status" value="1"/>
</dbReference>
<feature type="domain" description="Beta-mannosidase-like galactose-binding" evidence="13">
    <location>
        <begin position="76"/>
        <end position="157"/>
    </location>
</feature>
<organism evidence="14 15">
    <name type="scientific">Vibrio chanodichtyis</name>
    <dbReference type="NCBI Taxonomy" id="3027932"/>
    <lineage>
        <taxon>Bacteria</taxon>
        <taxon>Pseudomonadati</taxon>
        <taxon>Pseudomonadota</taxon>
        <taxon>Gammaproteobacteria</taxon>
        <taxon>Vibrionales</taxon>
        <taxon>Vibrionaceae</taxon>
        <taxon>Vibrio</taxon>
    </lineage>
</organism>
<comment type="catalytic activity">
    <reaction evidence="1">
        <text>Hydrolysis of terminal, non-reducing beta-D-mannose residues in beta-D-mannosides.</text>
        <dbReference type="EC" id="3.2.1.25"/>
    </reaction>
</comment>
<dbReference type="InterPro" id="IPR036156">
    <property type="entry name" value="Beta-gal/glucu_dom_sf"/>
</dbReference>
<dbReference type="InterPro" id="IPR017853">
    <property type="entry name" value="GH"/>
</dbReference>
<evidence type="ECO:0000256" key="4">
    <source>
        <dbReference type="ARBA" id="ARBA00022729"/>
    </source>
</evidence>
<dbReference type="Pfam" id="PF22666">
    <property type="entry name" value="Glyco_hydro_2_N2"/>
    <property type="match status" value="1"/>
</dbReference>
<dbReference type="EC" id="3.2.1.25" evidence="3"/>
<evidence type="ECO:0000256" key="1">
    <source>
        <dbReference type="ARBA" id="ARBA00000829"/>
    </source>
</evidence>
<dbReference type="Pfam" id="PF17786">
    <property type="entry name" value="Mannosidase_ig"/>
    <property type="match status" value="1"/>
</dbReference>
<keyword evidence="15" id="KW-1185">Reference proteome</keyword>
<sequence length="737" mass="84207">MTHIYRGIGLLALMLQGCAWFPLHTTPNTYSLDGQWQYHDANPPFDDIRATNRPATWQTIAVPANWYSAGVDHHGSLWYRTEFRQPALRADQLATLIFAGVDYQAEVWLNQQRIGQHEGYFQRFQFDATNLLQQQNELRVKVTSPFEPIGEVWPLHKQAIKGVLSQHDTRPGGAWSNQGQDANSGGIWQPVTLHISRGAVIDDTIAIAEWSRGLDHPALNIRLNYRVNHPREALLTLRVVPINFSGQHYQLTQTVQLHGSAHNPMSLSAAIPMPDAKLWWPYGYGAQNLYRIEATLSDANGLMDQKITQTGLREIRATPDQKAWLLNGHRLFIRGTNYIGSPWLGTMTAANYQRDLQLMRKANINAVRVHAHIASQALYDQADQAGMLIWQDMPLQWGYDDSPSFAQKAAQQAKDLLRQWANHPSIIVWSGQNEPPFDSVWMKQKFADWTPDLNRQLAATVAAALSEDQSRIINRWSAVSEHYWQGWYFGVANDFLKVAKNSIISEFGAQALPNLTTLRTIIPDQQMWPTSTDPNDPGWDIWQYHNFQPLETFRNAKISRGNTIKEFIAHSQAYQANSIQLAAESYRRQRYQPVAALFQFMFSETWPSINWAVLDYQRVPKPGYFALQKAYQPVLPSIEPITLTWQVGKSGKIGLWAINDRWQDYRDAKLRWQVLQDERKLAEGEQWLDLLADTGFKVTELTITPRSSQPLLLVTELQDSDGHSLGKNSRYFTITTQ</sequence>
<dbReference type="Pfam" id="PF02836">
    <property type="entry name" value="Glyco_hydro_2_C"/>
    <property type="match status" value="1"/>
</dbReference>
<dbReference type="InterPro" id="IPR013783">
    <property type="entry name" value="Ig-like_fold"/>
</dbReference>
<keyword evidence="4" id="KW-0732">Signal</keyword>
<name>A0ABT5V0Y0_9VIBR</name>
<accession>A0ABT5V0Y0</accession>
<dbReference type="Gene3D" id="2.60.40.10">
    <property type="entry name" value="Immunoglobulins"/>
    <property type="match status" value="1"/>
</dbReference>
<feature type="domain" description="Glycoside hydrolase family 2 immunoglobulin-like beta-sandwich" evidence="10">
    <location>
        <begin position="224"/>
        <end position="313"/>
    </location>
</feature>
<evidence type="ECO:0000313" key="14">
    <source>
        <dbReference type="EMBL" id="MDE1515320.1"/>
    </source>
</evidence>
<evidence type="ECO:0000256" key="2">
    <source>
        <dbReference type="ARBA" id="ARBA00004740"/>
    </source>
</evidence>
<dbReference type="SUPFAM" id="SSF49303">
    <property type="entry name" value="beta-Galactosidase/glucuronidase domain"/>
    <property type="match status" value="1"/>
</dbReference>
<feature type="domain" description="Glycoside hydrolase family 2 catalytic" evidence="11">
    <location>
        <begin position="322"/>
        <end position="511"/>
    </location>
</feature>
<comment type="caution">
    <text evidence="14">The sequence shown here is derived from an EMBL/GenBank/DDBJ whole genome shotgun (WGS) entry which is preliminary data.</text>
</comment>
<dbReference type="Gene3D" id="3.20.20.80">
    <property type="entry name" value="Glycosidases"/>
    <property type="match status" value="1"/>
</dbReference>
<evidence type="ECO:0000256" key="9">
    <source>
        <dbReference type="ARBA" id="ARBA00041614"/>
    </source>
</evidence>
<dbReference type="InterPro" id="IPR006103">
    <property type="entry name" value="Glyco_hydro_2_cat"/>
</dbReference>
<dbReference type="PRINTS" id="PR00132">
    <property type="entry name" value="GLHYDRLASE2"/>
</dbReference>
<reference evidence="14 15" key="1">
    <citation type="submission" date="2023-02" db="EMBL/GenBank/DDBJ databases">
        <title>Vibrio intestini sp. nov., a close relative of Vibrio cholerae isolated from the intestine of Healthy Culter dabryi.</title>
        <authorList>
            <person name="Wu N."/>
        </authorList>
    </citation>
    <scope>NUCLEOTIDE SEQUENCE [LARGE SCALE GENOMIC DNA]</scope>
    <source>
        <strain evidence="14 15">DSL-7</strain>
    </source>
</reference>
<gene>
    <name evidence="14" type="ORF">PUN32_09890</name>
</gene>
<dbReference type="PANTHER" id="PTHR43730">
    <property type="entry name" value="BETA-MANNOSIDASE"/>
    <property type="match status" value="1"/>
</dbReference>
<evidence type="ECO:0000256" key="3">
    <source>
        <dbReference type="ARBA" id="ARBA00012754"/>
    </source>
</evidence>
<comment type="similarity">
    <text evidence="7">Belongs to the glycosyl hydrolase 2 family. Beta-mannosidase B subfamily.</text>
</comment>
<evidence type="ECO:0000256" key="6">
    <source>
        <dbReference type="ARBA" id="ARBA00023295"/>
    </source>
</evidence>
<evidence type="ECO:0000256" key="8">
    <source>
        <dbReference type="ARBA" id="ARBA00041069"/>
    </source>
</evidence>
<dbReference type="PANTHER" id="PTHR43730:SF1">
    <property type="entry name" value="BETA-MANNOSIDASE"/>
    <property type="match status" value="1"/>
</dbReference>
<dbReference type="SUPFAM" id="SSF49785">
    <property type="entry name" value="Galactose-binding domain-like"/>
    <property type="match status" value="1"/>
</dbReference>
<dbReference type="InterPro" id="IPR006102">
    <property type="entry name" value="Ig-like_GH2"/>
</dbReference>
<evidence type="ECO:0000259" key="12">
    <source>
        <dbReference type="Pfam" id="PF17786"/>
    </source>
</evidence>
<keyword evidence="6" id="KW-0326">Glycosidase</keyword>
<dbReference type="Pfam" id="PF00703">
    <property type="entry name" value="Glyco_hydro_2"/>
    <property type="match status" value="1"/>
</dbReference>
<dbReference type="InterPro" id="IPR006101">
    <property type="entry name" value="Glyco_hydro_2"/>
</dbReference>
<evidence type="ECO:0000259" key="10">
    <source>
        <dbReference type="Pfam" id="PF00703"/>
    </source>
</evidence>
<comment type="pathway">
    <text evidence="2">Glycan metabolism; N-glycan degradation.</text>
</comment>
<evidence type="ECO:0000259" key="13">
    <source>
        <dbReference type="Pfam" id="PF22666"/>
    </source>
</evidence>
<evidence type="ECO:0000313" key="15">
    <source>
        <dbReference type="Proteomes" id="UP001216189"/>
    </source>
</evidence>
<evidence type="ECO:0000259" key="11">
    <source>
        <dbReference type="Pfam" id="PF02836"/>
    </source>
</evidence>